<feature type="region of interest" description="Disordered" evidence="1">
    <location>
        <begin position="422"/>
        <end position="483"/>
    </location>
</feature>
<reference evidence="3 4" key="1">
    <citation type="submission" date="2018-10" db="EMBL/GenBank/DDBJ databases">
        <title>Fifty Aureobasidium pullulans genomes reveal a recombining polyextremotolerant generalist.</title>
        <authorList>
            <person name="Gostincar C."/>
            <person name="Turk M."/>
            <person name="Zajc J."/>
            <person name="Gunde-Cimerman N."/>
        </authorList>
    </citation>
    <scope>NUCLEOTIDE SEQUENCE [LARGE SCALE GENOMIC DNA]</scope>
    <source>
        <strain evidence="3 4">EXF-3863</strain>
    </source>
</reference>
<feature type="compositionally biased region" description="Low complexity" evidence="1">
    <location>
        <begin position="272"/>
        <end position="284"/>
    </location>
</feature>
<comment type="caution">
    <text evidence="3">The sequence shown here is derived from an EMBL/GenBank/DDBJ whole genome shotgun (WGS) entry which is preliminary data.</text>
</comment>
<dbReference type="AlphaFoldDB" id="A0A4S9T1V0"/>
<dbReference type="PANTHER" id="PTHR21601">
    <property type="entry name" value="SPA2 PROTEIN"/>
    <property type="match status" value="1"/>
</dbReference>
<evidence type="ECO:0000313" key="4">
    <source>
        <dbReference type="Proteomes" id="UP000308005"/>
    </source>
</evidence>
<dbReference type="GO" id="GO:0005826">
    <property type="term" value="C:actomyosin contractile ring"/>
    <property type="evidence" value="ECO:0007669"/>
    <property type="project" value="TreeGrafter"/>
</dbReference>
<feature type="compositionally biased region" description="Pro residues" evidence="1">
    <location>
        <begin position="303"/>
        <end position="316"/>
    </location>
</feature>
<dbReference type="InterPro" id="IPR013724">
    <property type="entry name" value="GIT_SHD"/>
</dbReference>
<protein>
    <recommendedName>
        <fullName evidence="2">GIT Spa2 homology (SHD) domain-containing protein</fullName>
    </recommendedName>
</protein>
<name>A0A4S9T1V0_AURPU</name>
<evidence type="ECO:0000313" key="3">
    <source>
        <dbReference type="EMBL" id="THZ17265.1"/>
    </source>
</evidence>
<feature type="region of interest" description="Disordered" evidence="1">
    <location>
        <begin position="38"/>
        <end position="124"/>
    </location>
</feature>
<evidence type="ECO:0000256" key="1">
    <source>
        <dbReference type="SAM" id="MobiDB-lite"/>
    </source>
</evidence>
<proteinExistence type="predicted"/>
<dbReference type="InterPro" id="IPR039892">
    <property type="entry name" value="Spa2/Sph1"/>
</dbReference>
<feature type="region of interest" description="Disordered" evidence="1">
    <location>
        <begin position="196"/>
        <end position="225"/>
    </location>
</feature>
<feature type="region of interest" description="Disordered" evidence="1">
    <location>
        <begin position="256"/>
        <end position="394"/>
    </location>
</feature>
<feature type="compositionally biased region" description="Low complexity" evidence="1">
    <location>
        <begin position="317"/>
        <end position="328"/>
    </location>
</feature>
<feature type="compositionally biased region" description="Acidic residues" evidence="1">
    <location>
        <begin position="368"/>
        <end position="379"/>
    </location>
</feature>
<dbReference type="GO" id="GO:0005078">
    <property type="term" value="F:MAP-kinase scaffold activity"/>
    <property type="evidence" value="ECO:0007669"/>
    <property type="project" value="TreeGrafter"/>
</dbReference>
<accession>A0A4S9T1V0</accession>
<gene>
    <name evidence="3" type="ORF">D6C91_05990</name>
</gene>
<feature type="compositionally biased region" description="Low complexity" evidence="1">
    <location>
        <begin position="96"/>
        <end position="121"/>
    </location>
</feature>
<feature type="region of interest" description="Disordered" evidence="1">
    <location>
        <begin position="673"/>
        <end position="699"/>
    </location>
</feature>
<evidence type="ECO:0000259" key="2">
    <source>
        <dbReference type="SMART" id="SM00555"/>
    </source>
</evidence>
<dbReference type="Proteomes" id="UP000308005">
    <property type="component" value="Unassembled WGS sequence"/>
</dbReference>
<feature type="compositionally biased region" description="Polar residues" evidence="1">
    <location>
        <begin position="80"/>
        <end position="95"/>
    </location>
</feature>
<feature type="compositionally biased region" description="Polar residues" evidence="1">
    <location>
        <begin position="342"/>
        <end position="366"/>
    </location>
</feature>
<organism evidence="3 4">
    <name type="scientific">Aureobasidium pullulans</name>
    <name type="common">Black yeast</name>
    <name type="synonym">Pullularia pullulans</name>
    <dbReference type="NCBI Taxonomy" id="5580"/>
    <lineage>
        <taxon>Eukaryota</taxon>
        <taxon>Fungi</taxon>
        <taxon>Dikarya</taxon>
        <taxon>Ascomycota</taxon>
        <taxon>Pezizomycotina</taxon>
        <taxon>Dothideomycetes</taxon>
        <taxon>Dothideomycetidae</taxon>
        <taxon>Dothideales</taxon>
        <taxon>Saccotheciaceae</taxon>
        <taxon>Aureobasidium</taxon>
    </lineage>
</organism>
<feature type="domain" description="GIT Spa2 homology (SHD)" evidence="2">
    <location>
        <begin position="228"/>
        <end position="258"/>
    </location>
</feature>
<feature type="compositionally biased region" description="Basic and acidic residues" evidence="1">
    <location>
        <begin position="458"/>
        <end position="482"/>
    </location>
</feature>
<feature type="domain" description="GIT Spa2 homology (SHD)" evidence="2">
    <location>
        <begin position="174"/>
        <end position="204"/>
    </location>
</feature>
<sequence length="824" mass="91065">MWKSLGHTQTLDESRFEDATGINDVHAILDPRIRSTNIDNTNMMHAPNRSRDETLSGRGYQGAPPGSDPYAAAASRTAVPIQQSSPPLSHNSTDNSLSSRAHSRRSPSATNSHLSSSSSVSGGAGFYSPANSEFRQSIKSNNQEAALTHHYNILKVYLAPYLRDEQGNTRPTRARDKLLRLSPTQFNELSTDVFDELQRREDDRRRPGGIVPPSLPPRNVFHPKRNQARQKLSTLPPERFRQLATDVFFELERRMPGLVSPDGDRPGSPTGSVASRSSARTASRQGPPNAMRRPSGPPNGMRGPPPPGIRPGPPSNGPYSPYSPSDDNMPPPRTDSRGGPISPNSSFGRPLPQTFQSNTMVPNKSTMVEDDETDEDEEGSYGLGQVSSTSEKDAETMKAFEIQVSGLESRIAELEATLHDKDAEIETHKQGHSKDKDQWSQTREELDMKIAESQRTLDTLHSELEHSREDRSQSESDLRARTEQAVSDLHIELDEIRRENEELRAHASSSRSLEHESGWQQRYEELERELAQQQQITEEVKHNAEQHLQEMRLLSEQSETALEREERLQSQIALLEAENEQWKIRYAKTRSQLRTLKASSIGLSVEHMAPGALSSKQEHLKPNGLVKDMDVTNFQISIDELLQAARESSSAPHSALDKAKDVVQSVRNMTSGVEGSFSNLGSPHSSTSHLSQSTTGPTPATLKIRVSRDANNLVTVTRNHAAANGLAPVSLVDAAASNLTTSVVEFVKVVGVRDTHDENDDDSSVDGEDIEIEEIAPLSMSSNKPVLVKTPVPPQKQQVNAGWFSMLKGTKSEHSDDDDYDDYS</sequence>
<dbReference type="Pfam" id="PF08518">
    <property type="entry name" value="GIT_SHD"/>
    <property type="match status" value="2"/>
</dbReference>
<feature type="compositionally biased region" description="Low complexity" evidence="1">
    <location>
        <begin position="680"/>
        <end position="696"/>
    </location>
</feature>
<feature type="region of interest" description="Disordered" evidence="1">
    <location>
        <begin position="799"/>
        <end position="824"/>
    </location>
</feature>
<feature type="compositionally biased region" description="Basic and acidic residues" evidence="1">
    <location>
        <begin position="422"/>
        <end position="452"/>
    </location>
</feature>
<dbReference type="GO" id="GO:1902716">
    <property type="term" value="C:cell cortex of growing cell tip"/>
    <property type="evidence" value="ECO:0007669"/>
    <property type="project" value="TreeGrafter"/>
</dbReference>
<feature type="compositionally biased region" description="Basic and acidic residues" evidence="1">
    <location>
        <begin position="196"/>
        <end position="206"/>
    </location>
</feature>
<dbReference type="Pfam" id="PF23742">
    <property type="entry name" value="VBS_C3G9"/>
    <property type="match status" value="1"/>
</dbReference>
<dbReference type="InterPro" id="IPR056439">
    <property type="entry name" value="VBS_C3G9"/>
</dbReference>
<feature type="compositionally biased region" description="Low complexity" evidence="1">
    <location>
        <begin position="291"/>
        <end position="302"/>
    </location>
</feature>
<dbReference type="EMBL" id="QZBM01000284">
    <property type="protein sequence ID" value="THZ17265.1"/>
    <property type="molecule type" value="Genomic_DNA"/>
</dbReference>
<feature type="compositionally biased region" description="Acidic residues" evidence="1">
    <location>
        <begin position="815"/>
        <end position="824"/>
    </location>
</feature>
<dbReference type="SMART" id="SM00555">
    <property type="entry name" value="GIT"/>
    <property type="match status" value="2"/>
</dbReference>
<dbReference type="PANTHER" id="PTHR21601:SF0">
    <property type="entry name" value="PROTEIN SPA2-RELATED"/>
    <property type="match status" value="1"/>
</dbReference>